<evidence type="ECO:0000313" key="3">
    <source>
        <dbReference type="EMBL" id="AKE52922.1"/>
    </source>
</evidence>
<keyword evidence="4" id="KW-1185">Reference proteome</keyword>
<feature type="domain" description="Peptidase M28" evidence="2">
    <location>
        <begin position="104"/>
        <end position="320"/>
    </location>
</feature>
<feature type="signal peptide" evidence="1">
    <location>
        <begin position="1"/>
        <end position="21"/>
    </location>
</feature>
<sequence length="351" mass="39597">MKITHLLALAFTVSLASHTLAAQDNDNANDHAKDNNELADQWMNYLASDERQGRLTGSTENTEVQSWLIERFKEIGLQKIPEQDSYLQKFTAHNRDGEPLQAANVIGYIPCNCKSDRYFIVGAHYDHVGVNPKLEGDQIFNGADDDASGVVASLIFAKTLKQYKQLPFNVIIAAWDAEEMGLQGSKYFAQNPWLPLNKIESGFMFELVGVPLKDKLNSAWMTGEKYSTLYPTLKAELEKQGWQLDPVLDPRMGLFFRSDNAPFAMLDASNEDIKKAFQNKEKAKVTGIPMHAISVWRGQPHYHQPNDDASIIHIPNLVSLAESLGKAFHELPSNTQIEWLENEQFQFSRPN</sequence>
<reference evidence="3 4" key="1">
    <citation type="submission" date="2015-02" db="EMBL/GenBank/DDBJ databases">
        <title>Complete genome sequence of Kangiella geojedonensis strain YCS-5T.</title>
        <authorList>
            <person name="Kim K.M."/>
        </authorList>
    </citation>
    <scope>NUCLEOTIDE SEQUENCE [LARGE SCALE GENOMIC DNA]</scope>
    <source>
        <strain evidence="3 4">YCS-5</strain>
    </source>
</reference>
<dbReference type="PANTHER" id="PTHR12147">
    <property type="entry name" value="METALLOPEPTIDASE M28 FAMILY MEMBER"/>
    <property type="match status" value="1"/>
</dbReference>
<dbReference type="OrthoDB" id="9778250at2"/>
<proteinExistence type="predicted"/>
<organism evidence="3 4">
    <name type="scientific">Kangiella geojedonensis</name>
    <dbReference type="NCBI Taxonomy" id="914150"/>
    <lineage>
        <taxon>Bacteria</taxon>
        <taxon>Pseudomonadati</taxon>
        <taxon>Pseudomonadota</taxon>
        <taxon>Gammaproteobacteria</taxon>
        <taxon>Kangiellales</taxon>
        <taxon>Kangiellaceae</taxon>
        <taxon>Kangiella</taxon>
    </lineage>
</organism>
<dbReference type="GO" id="GO:0006508">
    <property type="term" value="P:proteolysis"/>
    <property type="evidence" value="ECO:0007669"/>
    <property type="project" value="InterPro"/>
</dbReference>
<dbReference type="InterPro" id="IPR007484">
    <property type="entry name" value="Peptidase_M28"/>
</dbReference>
<dbReference type="EMBL" id="CP010975">
    <property type="protein sequence ID" value="AKE52922.1"/>
    <property type="molecule type" value="Genomic_DNA"/>
</dbReference>
<dbReference type="GO" id="GO:0008235">
    <property type="term" value="F:metalloexopeptidase activity"/>
    <property type="evidence" value="ECO:0007669"/>
    <property type="project" value="InterPro"/>
</dbReference>
<accession>A0A0F6TRW2</accession>
<feature type="chain" id="PRO_5002510394" evidence="1">
    <location>
        <begin position="22"/>
        <end position="351"/>
    </location>
</feature>
<evidence type="ECO:0000259" key="2">
    <source>
        <dbReference type="Pfam" id="PF04389"/>
    </source>
</evidence>
<name>A0A0F6TRW2_9GAMM</name>
<evidence type="ECO:0000256" key="1">
    <source>
        <dbReference type="SAM" id="SignalP"/>
    </source>
</evidence>
<keyword evidence="1" id="KW-0732">Signal</keyword>
<gene>
    <name evidence="3" type="ORF">TQ33_1991</name>
</gene>
<dbReference type="Proteomes" id="UP000034071">
    <property type="component" value="Chromosome"/>
</dbReference>
<dbReference type="AlphaFoldDB" id="A0A0F6TRW2"/>
<protein>
    <submittedName>
        <fullName evidence="3">Peptidase M28</fullName>
    </submittedName>
</protein>
<dbReference type="STRING" id="914150.TQ33_1991"/>
<dbReference type="SUPFAM" id="SSF53187">
    <property type="entry name" value="Zn-dependent exopeptidases"/>
    <property type="match status" value="1"/>
</dbReference>
<dbReference type="Gene3D" id="3.40.630.10">
    <property type="entry name" value="Zn peptidases"/>
    <property type="match status" value="1"/>
</dbReference>
<dbReference type="InterPro" id="IPR045175">
    <property type="entry name" value="M28_fam"/>
</dbReference>
<dbReference type="Pfam" id="PF04389">
    <property type="entry name" value="Peptidase_M28"/>
    <property type="match status" value="1"/>
</dbReference>
<dbReference type="PANTHER" id="PTHR12147:SF26">
    <property type="entry name" value="PEPTIDASE M28 DOMAIN-CONTAINING PROTEIN"/>
    <property type="match status" value="1"/>
</dbReference>
<evidence type="ECO:0000313" key="4">
    <source>
        <dbReference type="Proteomes" id="UP000034071"/>
    </source>
</evidence>
<dbReference type="RefSeq" id="WP_046561929.1">
    <property type="nucleotide sequence ID" value="NZ_CP010975.1"/>
</dbReference>
<dbReference type="KEGG" id="kge:TQ33_1991"/>
<dbReference type="HOGENOM" id="CLU_019932_0_2_6"/>